<sequence>MTVEAIDFTYPSSANPDELRLLDPIAITQISLHFALIKVPRAAAPAYAAVSYTWGDDEPSEFIYLDNQRFSVRPNLWSCLHYLGRDALRSRTKLWVDAICINQNDMVERNSQVRRMDETYSRAAHVSVWLGLPKIPTPHHLQTTDFPLWFWDDNLPDLANRPYWSRVWVIQEFLLGGSIRLHCGDAQIEAHDFQEMLCHAAGVPQYNTSFSIPAHPAAAAFRALPLVTERHVDKHPELLQSLHDLLVAHRAAECKDPRDKIFGLLGLVTREERVLLQRFFPDYEMEVDHVRVIALAHVLQCNGLGGEAEVDERSDGVFEGLGIGEVTVKERRRYLARAGVRGFDYGDDWGVGEASRALKLLDDEGWWGVGGEDGEWDQTGRVRRGWGRFWLVVGFVLVVAAVVSAGWWYGFLELPVFM</sequence>
<proteinExistence type="predicted"/>
<evidence type="ECO:0000259" key="2">
    <source>
        <dbReference type="Pfam" id="PF06985"/>
    </source>
</evidence>
<accession>A0AAV9G7Z1</accession>
<keyword evidence="4" id="KW-1185">Reference proteome</keyword>
<feature type="domain" description="Heterokaryon incompatibility" evidence="2">
    <location>
        <begin position="47"/>
        <end position="172"/>
    </location>
</feature>
<dbReference type="InterPro" id="IPR052895">
    <property type="entry name" value="HetReg/Transcr_Mod"/>
</dbReference>
<dbReference type="InterPro" id="IPR010730">
    <property type="entry name" value="HET"/>
</dbReference>
<keyword evidence="1" id="KW-0812">Transmembrane</keyword>
<dbReference type="EMBL" id="MU865979">
    <property type="protein sequence ID" value="KAK4444264.1"/>
    <property type="molecule type" value="Genomic_DNA"/>
</dbReference>
<feature type="transmembrane region" description="Helical" evidence="1">
    <location>
        <begin position="389"/>
        <end position="409"/>
    </location>
</feature>
<evidence type="ECO:0000256" key="1">
    <source>
        <dbReference type="SAM" id="Phobius"/>
    </source>
</evidence>
<dbReference type="Proteomes" id="UP001321760">
    <property type="component" value="Unassembled WGS sequence"/>
</dbReference>
<evidence type="ECO:0000313" key="4">
    <source>
        <dbReference type="Proteomes" id="UP001321760"/>
    </source>
</evidence>
<comment type="caution">
    <text evidence="3">The sequence shown here is derived from an EMBL/GenBank/DDBJ whole genome shotgun (WGS) entry which is preliminary data.</text>
</comment>
<keyword evidence="1" id="KW-0472">Membrane</keyword>
<dbReference type="Pfam" id="PF06985">
    <property type="entry name" value="HET"/>
    <property type="match status" value="1"/>
</dbReference>
<dbReference type="AlphaFoldDB" id="A0AAV9G7Z1"/>
<reference evidence="3" key="1">
    <citation type="journal article" date="2023" name="Mol. Phylogenet. Evol.">
        <title>Genome-scale phylogeny and comparative genomics of the fungal order Sordariales.</title>
        <authorList>
            <person name="Hensen N."/>
            <person name="Bonometti L."/>
            <person name="Westerberg I."/>
            <person name="Brannstrom I.O."/>
            <person name="Guillou S."/>
            <person name="Cros-Aarteil S."/>
            <person name="Calhoun S."/>
            <person name="Haridas S."/>
            <person name="Kuo A."/>
            <person name="Mondo S."/>
            <person name="Pangilinan J."/>
            <person name="Riley R."/>
            <person name="LaButti K."/>
            <person name="Andreopoulos B."/>
            <person name="Lipzen A."/>
            <person name="Chen C."/>
            <person name="Yan M."/>
            <person name="Daum C."/>
            <person name="Ng V."/>
            <person name="Clum A."/>
            <person name="Steindorff A."/>
            <person name="Ohm R.A."/>
            <person name="Martin F."/>
            <person name="Silar P."/>
            <person name="Natvig D.O."/>
            <person name="Lalanne C."/>
            <person name="Gautier V."/>
            <person name="Ament-Velasquez S.L."/>
            <person name="Kruys A."/>
            <person name="Hutchinson M.I."/>
            <person name="Powell A.J."/>
            <person name="Barry K."/>
            <person name="Miller A.N."/>
            <person name="Grigoriev I.V."/>
            <person name="Debuchy R."/>
            <person name="Gladieux P."/>
            <person name="Hiltunen Thoren M."/>
            <person name="Johannesson H."/>
        </authorList>
    </citation>
    <scope>NUCLEOTIDE SEQUENCE</scope>
    <source>
        <strain evidence="3">PSN243</strain>
    </source>
</reference>
<reference evidence="3" key="2">
    <citation type="submission" date="2023-05" db="EMBL/GenBank/DDBJ databases">
        <authorList>
            <consortium name="Lawrence Berkeley National Laboratory"/>
            <person name="Steindorff A."/>
            <person name="Hensen N."/>
            <person name="Bonometti L."/>
            <person name="Westerberg I."/>
            <person name="Brannstrom I.O."/>
            <person name="Guillou S."/>
            <person name="Cros-Aarteil S."/>
            <person name="Calhoun S."/>
            <person name="Haridas S."/>
            <person name="Kuo A."/>
            <person name="Mondo S."/>
            <person name="Pangilinan J."/>
            <person name="Riley R."/>
            <person name="Labutti K."/>
            <person name="Andreopoulos B."/>
            <person name="Lipzen A."/>
            <person name="Chen C."/>
            <person name="Yanf M."/>
            <person name="Daum C."/>
            <person name="Ng V."/>
            <person name="Clum A."/>
            <person name="Ohm R."/>
            <person name="Martin F."/>
            <person name="Silar P."/>
            <person name="Natvig D."/>
            <person name="Lalanne C."/>
            <person name="Gautier V."/>
            <person name="Ament-Velasquez S.L."/>
            <person name="Kruys A."/>
            <person name="Hutchinson M.I."/>
            <person name="Powell A.J."/>
            <person name="Barry K."/>
            <person name="Miller A.N."/>
            <person name="Grigoriev I.V."/>
            <person name="Debuchy R."/>
            <person name="Gladieux P."/>
            <person name="Thoren M.H."/>
            <person name="Johannesson H."/>
        </authorList>
    </citation>
    <scope>NUCLEOTIDE SEQUENCE</scope>
    <source>
        <strain evidence="3">PSN243</strain>
    </source>
</reference>
<dbReference type="PANTHER" id="PTHR24148">
    <property type="entry name" value="ANKYRIN REPEAT DOMAIN-CONTAINING PROTEIN 39 HOMOLOG-RELATED"/>
    <property type="match status" value="1"/>
</dbReference>
<name>A0AAV9G7Z1_9PEZI</name>
<keyword evidence="1" id="KW-1133">Transmembrane helix</keyword>
<evidence type="ECO:0000313" key="3">
    <source>
        <dbReference type="EMBL" id="KAK4444264.1"/>
    </source>
</evidence>
<organism evidence="3 4">
    <name type="scientific">Podospora aff. communis PSN243</name>
    <dbReference type="NCBI Taxonomy" id="3040156"/>
    <lineage>
        <taxon>Eukaryota</taxon>
        <taxon>Fungi</taxon>
        <taxon>Dikarya</taxon>
        <taxon>Ascomycota</taxon>
        <taxon>Pezizomycotina</taxon>
        <taxon>Sordariomycetes</taxon>
        <taxon>Sordariomycetidae</taxon>
        <taxon>Sordariales</taxon>
        <taxon>Podosporaceae</taxon>
        <taxon>Podospora</taxon>
    </lineage>
</organism>
<gene>
    <name evidence="3" type="ORF">QBC34DRAFT_185503</name>
</gene>
<dbReference type="PANTHER" id="PTHR24148:SF64">
    <property type="entry name" value="HETEROKARYON INCOMPATIBILITY DOMAIN-CONTAINING PROTEIN"/>
    <property type="match status" value="1"/>
</dbReference>
<protein>
    <submittedName>
        <fullName evidence="3">HET-domain-containing protein</fullName>
    </submittedName>
</protein>